<evidence type="ECO:0000256" key="1">
    <source>
        <dbReference type="SAM" id="MobiDB-lite"/>
    </source>
</evidence>
<protein>
    <submittedName>
        <fullName evidence="2">Uncharacterized protein</fullName>
    </submittedName>
</protein>
<feature type="compositionally biased region" description="Basic and acidic residues" evidence="1">
    <location>
        <begin position="8"/>
        <end position="20"/>
    </location>
</feature>
<name>A0A076MP65_AMYME</name>
<proteinExistence type="predicted"/>
<reference evidence="2 3" key="1">
    <citation type="submission" date="2014-07" db="EMBL/GenBank/DDBJ databases">
        <title>Whole Genome Sequence of the Amycolatopsis methanolica 239.</title>
        <authorList>
            <person name="Tang B."/>
        </authorList>
    </citation>
    <scope>NUCLEOTIDE SEQUENCE [LARGE SCALE GENOMIC DNA]</scope>
    <source>
        <strain evidence="2 3">239</strain>
    </source>
</reference>
<dbReference type="EMBL" id="CP009110">
    <property type="protein sequence ID" value="AIJ22469.1"/>
    <property type="molecule type" value="Genomic_DNA"/>
</dbReference>
<dbReference type="HOGENOM" id="CLU_3131584_0_0_11"/>
<sequence length="49" mass="5415">MTVNEPAVEERPGEGSVERPHGECLERALATLARSGWRIERAGAERPSR</sequence>
<organism evidence="2 3">
    <name type="scientific">Amycolatopsis methanolica 239</name>
    <dbReference type="NCBI Taxonomy" id="1068978"/>
    <lineage>
        <taxon>Bacteria</taxon>
        <taxon>Bacillati</taxon>
        <taxon>Actinomycetota</taxon>
        <taxon>Actinomycetes</taxon>
        <taxon>Pseudonocardiales</taxon>
        <taxon>Pseudonocardiaceae</taxon>
        <taxon>Amycolatopsis</taxon>
        <taxon>Amycolatopsis methanolica group</taxon>
    </lineage>
</organism>
<evidence type="ECO:0000313" key="2">
    <source>
        <dbReference type="EMBL" id="AIJ22469.1"/>
    </source>
</evidence>
<accession>A0A076MP65</accession>
<feature type="region of interest" description="Disordered" evidence="1">
    <location>
        <begin position="1"/>
        <end position="20"/>
    </location>
</feature>
<dbReference type="KEGG" id="amq:AMETH_2377"/>
<evidence type="ECO:0000313" key="3">
    <source>
        <dbReference type="Proteomes" id="UP000062973"/>
    </source>
</evidence>
<keyword evidence="3" id="KW-1185">Reference proteome</keyword>
<dbReference type="AlphaFoldDB" id="A0A076MP65"/>
<dbReference type="PATRIC" id="fig|1068978.7.peg.2535"/>
<dbReference type="Proteomes" id="UP000062973">
    <property type="component" value="Chromosome"/>
</dbReference>
<dbReference type="RefSeq" id="WP_167345517.1">
    <property type="nucleotide sequence ID" value="NZ_AQUL01000001.1"/>
</dbReference>
<gene>
    <name evidence="2" type="ORF">AMETH_2377</name>
</gene>